<sequence length="242" mass="28191">MNYNQLISRLLNIFTTNQFAATYAQYSKTQNKNFLNSICCVVDPNINLTVNFLGYKTKVQNNIVTAYDYRVDLNGIAISHTNLIVDLYNKAIQAPHLINELYRFLMDIGVNCLNVNFKNYNNLATYQFNPPSVQLLTEVDNCHRHLNKRFNRNANLKNYSLNELLSTIAYIVLQEDINYPIDKGYNGRKMCFSRYIEALIVAQHSNHQVYSLESVIQRTLSHARTQPWGNFNNWYVPILEFI</sequence>
<dbReference type="EMBL" id="CYZR01000019">
    <property type="protein sequence ID" value="CUO26296.1"/>
    <property type="molecule type" value="Genomic_DNA"/>
</dbReference>
<protein>
    <submittedName>
        <fullName evidence="1">Uncharacterized protein</fullName>
    </submittedName>
</protein>
<evidence type="ECO:0000313" key="2">
    <source>
        <dbReference type="Proteomes" id="UP000095488"/>
    </source>
</evidence>
<gene>
    <name evidence="1" type="ORF">ERS852473_02327</name>
</gene>
<accession>A0ABP2AXW8</accession>
<comment type="caution">
    <text evidence="1">The sequence shown here is derived from an EMBL/GenBank/DDBJ whole genome shotgun (WGS) entry which is preliminary data.</text>
</comment>
<organism evidence="1 2">
    <name type="scientific">Sarcina ventriculi</name>
    <name type="common">Clostridium ventriculi</name>
    <dbReference type="NCBI Taxonomy" id="1267"/>
    <lineage>
        <taxon>Bacteria</taxon>
        <taxon>Bacillati</taxon>
        <taxon>Bacillota</taxon>
        <taxon>Clostridia</taxon>
        <taxon>Eubacteriales</taxon>
        <taxon>Clostridiaceae</taxon>
        <taxon>Sarcina</taxon>
    </lineage>
</organism>
<keyword evidence="2" id="KW-1185">Reference proteome</keyword>
<dbReference type="Proteomes" id="UP000095488">
    <property type="component" value="Unassembled WGS sequence"/>
</dbReference>
<evidence type="ECO:0000313" key="1">
    <source>
        <dbReference type="EMBL" id="CUO26296.1"/>
    </source>
</evidence>
<proteinExistence type="predicted"/>
<name>A0ABP2AXW8_SARVE</name>
<dbReference type="RefSeq" id="WP_055260292.1">
    <property type="nucleotide sequence ID" value="NZ_CABIXL010000019.1"/>
</dbReference>
<reference evidence="1 2" key="1">
    <citation type="submission" date="2015-09" db="EMBL/GenBank/DDBJ databases">
        <authorList>
            <consortium name="Pathogen Informatics"/>
            <person name="Wu L."/>
            <person name="Ma J."/>
        </authorList>
    </citation>
    <scope>NUCLEOTIDE SEQUENCE [LARGE SCALE GENOMIC DNA]</scope>
    <source>
        <strain evidence="1 2">2789STDY5834858</strain>
    </source>
</reference>